<keyword evidence="5 6" id="KW-0472">Membrane</keyword>
<keyword evidence="9" id="KW-1185">Reference proteome</keyword>
<evidence type="ECO:0000313" key="9">
    <source>
        <dbReference type="Proteomes" id="UP000825935"/>
    </source>
</evidence>
<dbReference type="InterPro" id="IPR040226">
    <property type="entry name" value="THH1/TOM1/TOM3"/>
</dbReference>
<feature type="transmembrane region" description="Helical" evidence="6">
    <location>
        <begin position="147"/>
        <end position="167"/>
    </location>
</feature>
<feature type="transmembrane region" description="Helical" evidence="6">
    <location>
        <begin position="114"/>
        <end position="135"/>
    </location>
</feature>
<feature type="transmembrane region" description="Helical" evidence="6">
    <location>
        <begin position="261"/>
        <end position="280"/>
    </location>
</feature>
<dbReference type="PANTHER" id="PTHR31142">
    <property type="entry name" value="TOBAMOVIRUS MULTIPLICATION PROTEIN 1-LIKE ISOFORM X1"/>
    <property type="match status" value="1"/>
</dbReference>
<evidence type="ECO:0000256" key="2">
    <source>
        <dbReference type="ARBA" id="ARBA00006779"/>
    </source>
</evidence>
<comment type="similarity">
    <text evidence="2">Belongs to the plant tobamovirus multiplication TOM1 protein family.</text>
</comment>
<dbReference type="AlphaFoldDB" id="A0A8T2QGK1"/>
<organism evidence="8 9">
    <name type="scientific">Ceratopteris richardii</name>
    <name type="common">Triangle waterfern</name>
    <dbReference type="NCBI Taxonomy" id="49495"/>
    <lineage>
        <taxon>Eukaryota</taxon>
        <taxon>Viridiplantae</taxon>
        <taxon>Streptophyta</taxon>
        <taxon>Embryophyta</taxon>
        <taxon>Tracheophyta</taxon>
        <taxon>Polypodiopsida</taxon>
        <taxon>Polypodiidae</taxon>
        <taxon>Polypodiales</taxon>
        <taxon>Pteridineae</taxon>
        <taxon>Pteridaceae</taxon>
        <taxon>Parkerioideae</taxon>
        <taxon>Ceratopteris</taxon>
    </lineage>
</organism>
<name>A0A8T2QGK1_CERRI</name>
<feature type="transmembrane region" description="Helical" evidence="6">
    <location>
        <begin position="222"/>
        <end position="241"/>
    </location>
</feature>
<evidence type="ECO:0000259" key="7">
    <source>
        <dbReference type="Pfam" id="PF06454"/>
    </source>
</evidence>
<accession>A0A8T2QGK1</accession>
<proteinExistence type="inferred from homology"/>
<protein>
    <recommendedName>
        <fullName evidence="7">THH1/TOM1/TOM3 domain-containing protein</fullName>
    </recommendedName>
</protein>
<feature type="transmembrane region" description="Helical" evidence="6">
    <location>
        <begin position="38"/>
        <end position="59"/>
    </location>
</feature>
<evidence type="ECO:0000256" key="4">
    <source>
        <dbReference type="ARBA" id="ARBA00022989"/>
    </source>
</evidence>
<comment type="caution">
    <text evidence="8">The sequence shown here is derived from an EMBL/GenBank/DDBJ whole genome shotgun (WGS) entry which is preliminary data.</text>
</comment>
<keyword evidence="3 6" id="KW-0812">Transmembrane</keyword>
<feature type="domain" description="THH1/TOM1/TOM3" evidence="7">
    <location>
        <begin position="31"/>
        <end position="286"/>
    </location>
</feature>
<gene>
    <name evidence="8" type="ORF">KP509_35G036800</name>
</gene>
<feature type="transmembrane region" description="Helical" evidence="6">
    <location>
        <begin position="75"/>
        <end position="94"/>
    </location>
</feature>
<dbReference type="EMBL" id="CM035440">
    <property type="protein sequence ID" value="KAH7282563.1"/>
    <property type="molecule type" value="Genomic_DNA"/>
</dbReference>
<dbReference type="OrthoDB" id="19798at2759"/>
<sequence>MRSSLLYLLRIKPELHMFNTINVARGMWETSSNTLQEGVFYALCAAYSLVGVVAAIQLIRIQHRAPEYGWTTQKVFHLMNFIVNAARALVFGFYKNVFSFKIQILKLVLLEVPGLIFFSTYTLLVLFWAEIYYQARSMPTSRIRPTFFYVNALVYCLQLVIWLLEWLDYSTATRIVARIFFSAVSFVAALGFALYGGRLFLMLREFPAESKGRQKKLREIGSITVICFSCFLIRTIALAISACNEIADVNMLSHPVLNLCYYMITEVIPSGLVLFVLRKLPPKRTSIK</sequence>
<dbReference type="Pfam" id="PF06454">
    <property type="entry name" value="THH1_TOM1-3_dom"/>
    <property type="match status" value="1"/>
</dbReference>
<evidence type="ECO:0000256" key="1">
    <source>
        <dbReference type="ARBA" id="ARBA00004128"/>
    </source>
</evidence>
<dbReference type="GO" id="GO:0005774">
    <property type="term" value="C:vacuolar membrane"/>
    <property type="evidence" value="ECO:0007669"/>
    <property type="project" value="UniProtKB-SubCell"/>
</dbReference>
<evidence type="ECO:0000256" key="6">
    <source>
        <dbReference type="SAM" id="Phobius"/>
    </source>
</evidence>
<dbReference type="PANTHER" id="PTHR31142:SF22">
    <property type="entry name" value="TOBAMOVIRUS MULTIPLICATION PROTEIN 1-LIKE"/>
    <property type="match status" value="1"/>
</dbReference>
<keyword evidence="4 6" id="KW-1133">Transmembrane helix</keyword>
<dbReference type="Proteomes" id="UP000825935">
    <property type="component" value="Chromosome 35"/>
</dbReference>
<reference evidence="8" key="1">
    <citation type="submission" date="2021-08" db="EMBL/GenBank/DDBJ databases">
        <title>WGS assembly of Ceratopteris richardii.</title>
        <authorList>
            <person name="Marchant D.B."/>
            <person name="Chen G."/>
            <person name="Jenkins J."/>
            <person name="Shu S."/>
            <person name="Leebens-Mack J."/>
            <person name="Grimwood J."/>
            <person name="Schmutz J."/>
            <person name="Soltis P."/>
            <person name="Soltis D."/>
            <person name="Chen Z.-H."/>
        </authorList>
    </citation>
    <scope>NUCLEOTIDE SEQUENCE</scope>
    <source>
        <strain evidence="8">Whitten #5841</strain>
        <tissue evidence="8">Leaf</tissue>
    </source>
</reference>
<evidence type="ECO:0000313" key="8">
    <source>
        <dbReference type="EMBL" id="KAH7282563.1"/>
    </source>
</evidence>
<comment type="subcellular location">
    <subcellularLocation>
        <location evidence="1">Vacuole membrane</location>
        <topology evidence="1">Multi-pass membrane protein</topology>
    </subcellularLocation>
</comment>
<feature type="transmembrane region" description="Helical" evidence="6">
    <location>
        <begin position="179"/>
        <end position="201"/>
    </location>
</feature>
<dbReference type="InterPro" id="IPR009457">
    <property type="entry name" value="THH1/TOM1/TOM3_dom"/>
</dbReference>
<evidence type="ECO:0000256" key="3">
    <source>
        <dbReference type="ARBA" id="ARBA00022692"/>
    </source>
</evidence>
<evidence type="ECO:0000256" key="5">
    <source>
        <dbReference type="ARBA" id="ARBA00023136"/>
    </source>
</evidence>